<sequence>MRTQLRLDEALDDTPQLRSLLKLFEEDSGNLRQWCRALDSALVRLTTAQTEIAAATAHLSAVVAAYQDQRLPLEQTELDMPDVTGRLTQTIGEVGSWMEVASQQLSNSVVFPVRRLLTELDQLHNVHKPMFHDCRTALTDAEERFAKAGRKDAPRKLEEVNNDVFLAKQNFHQAALVYYSHLNGLQFLRYTHVVEPLLALVYAFRSFFTTGHEGLKVNEVTSYLTRTQEQVQR</sequence>
<dbReference type="Gene3D" id="1.20.1270.60">
    <property type="entry name" value="Arfaptin homology (AH) domain/BAR domain"/>
    <property type="match status" value="1"/>
</dbReference>
<keyword evidence="2" id="KW-1185">Reference proteome</keyword>
<dbReference type="InterPro" id="IPR047181">
    <property type="entry name" value="DP13A/B"/>
</dbReference>
<accession>A0A914VZ90</accession>
<evidence type="ECO:0000259" key="1">
    <source>
        <dbReference type="Pfam" id="PF16746"/>
    </source>
</evidence>
<dbReference type="WBParaSite" id="PSAMB.scaffold2878size20765.g19496.t1">
    <property type="protein sequence ID" value="PSAMB.scaffold2878size20765.g19496.t1"/>
    <property type="gene ID" value="PSAMB.scaffold2878size20765.g19496"/>
</dbReference>
<protein>
    <submittedName>
        <fullName evidence="3">BAR domain-containing protein</fullName>
    </submittedName>
</protein>
<reference evidence="3" key="1">
    <citation type="submission" date="2022-11" db="UniProtKB">
        <authorList>
            <consortium name="WormBaseParasite"/>
        </authorList>
    </citation>
    <scope>IDENTIFICATION</scope>
</reference>
<evidence type="ECO:0000313" key="3">
    <source>
        <dbReference type="WBParaSite" id="PSAMB.scaffold2878size20765.g19496.t1"/>
    </source>
</evidence>
<dbReference type="SUPFAM" id="SSF103657">
    <property type="entry name" value="BAR/IMD domain-like"/>
    <property type="match status" value="1"/>
</dbReference>
<feature type="domain" description="BAR" evidence="1">
    <location>
        <begin position="6"/>
        <end position="232"/>
    </location>
</feature>
<organism evidence="2 3">
    <name type="scientific">Plectus sambesii</name>
    <dbReference type="NCBI Taxonomy" id="2011161"/>
    <lineage>
        <taxon>Eukaryota</taxon>
        <taxon>Metazoa</taxon>
        <taxon>Ecdysozoa</taxon>
        <taxon>Nematoda</taxon>
        <taxon>Chromadorea</taxon>
        <taxon>Plectida</taxon>
        <taxon>Plectina</taxon>
        <taxon>Plectoidea</taxon>
        <taxon>Plectidae</taxon>
        <taxon>Plectus</taxon>
    </lineage>
</organism>
<dbReference type="Proteomes" id="UP000887566">
    <property type="component" value="Unplaced"/>
</dbReference>
<dbReference type="InterPro" id="IPR027267">
    <property type="entry name" value="AH/BAR_dom_sf"/>
</dbReference>
<proteinExistence type="predicted"/>
<dbReference type="AlphaFoldDB" id="A0A914VZ90"/>
<dbReference type="PANTHER" id="PTHR46415">
    <property type="entry name" value="ADAPTOR PROTEIN, PHOSPHOTYROSINE INTERACTION, PH DOMAIN AND LEUCINE ZIPPER-CONTAINING 2"/>
    <property type="match status" value="1"/>
</dbReference>
<dbReference type="Pfam" id="PF16746">
    <property type="entry name" value="BAR_3"/>
    <property type="match status" value="1"/>
</dbReference>
<dbReference type="PANTHER" id="PTHR46415:SF2">
    <property type="entry name" value="BETA, PUTATIVE-RELATED"/>
    <property type="match status" value="1"/>
</dbReference>
<dbReference type="GO" id="GO:0023052">
    <property type="term" value="P:signaling"/>
    <property type="evidence" value="ECO:0007669"/>
    <property type="project" value="TreeGrafter"/>
</dbReference>
<dbReference type="GO" id="GO:0010008">
    <property type="term" value="C:endosome membrane"/>
    <property type="evidence" value="ECO:0007669"/>
    <property type="project" value="TreeGrafter"/>
</dbReference>
<evidence type="ECO:0000313" key="2">
    <source>
        <dbReference type="Proteomes" id="UP000887566"/>
    </source>
</evidence>
<dbReference type="InterPro" id="IPR004148">
    <property type="entry name" value="BAR_dom"/>
</dbReference>
<name>A0A914VZ90_9BILA</name>